<feature type="transmembrane region" description="Helical" evidence="6">
    <location>
        <begin position="86"/>
        <end position="104"/>
    </location>
</feature>
<keyword evidence="3 6" id="KW-0812">Transmembrane</keyword>
<evidence type="ECO:0000256" key="1">
    <source>
        <dbReference type="ARBA" id="ARBA00004141"/>
    </source>
</evidence>
<evidence type="ECO:0000256" key="3">
    <source>
        <dbReference type="ARBA" id="ARBA00022692"/>
    </source>
</evidence>
<evidence type="ECO:0000313" key="7">
    <source>
        <dbReference type="EMBL" id="MRX06553.1"/>
    </source>
</evidence>
<evidence type="ECO:0000256" key="4">
    <source>
        <dbReference type="ARBA" id="ARBA00022989"/>
    </source>
</evidence>
<feature type="transmembrane region" description="Helical" evidence="6">
    <location>
        <begin position="110"/>
        <end position="130"/>
    </location>
</feature>
<dbReference type="GO" id="GO:0033013">
    <property type="term" value="P:tetrapyrrole metabolic process"/>
    <property type="evidence" value="ECO:0007669"/>
    <property type="project" value="UniProtKB-ARBA"/>
</dbReference>
<dbReference type="GO" id="GO:0016020">
    <property type="term" value="C:membrane"/>
    <property type="evidence" value="ECO:0007669"/>
    <property type="project" value="UniProtKB-SubCell"/>
</dbReference>
<gene>
    <name evidence="7" type="ORF">GJ697_01740</name>
</gene>
<dbReference type="RefSeq" id="WP_154361876.1">
    <property type="nucleotide sequence ID" value="NZ_WKJM01000001.1"/>
</dbReference>
<dbReference type="AlphaFoldDB" id="A0A6L5Q9S0"/>
<dbReference type="PIRSF" id="PIRSF005859">
    <property type="entry name" value="PBR"/>
    <property type="match status" value="1"/>
</dbReference>
<name>A0A6L5Q9S0_9BURK</name>
<evidence type="ECO:0000256" key="2">
    <source>
        <dbReference type="ARBA" id="ARBA00007524"/>
    </source>
</evidence>
<dbReference type="Pfam" id="PF03073">
    <property type="entry name" value="TspO_MBR"/>
    <property type="match status" value="1"/>
</dbReference>
<keyword evidence="5 6" id="KW-0472">Membrane</keyword>
<dbReference type="PANTHER" id="PTHR10057:SF0">
    <property type="entry name" value="TRANSLOCATOR PROTEIN"/>
    <property type="match status" value="1"/>
</dbReference>
<accession>A0A6L5Q9S0</accession>
<sequence length="166" mass="18648">MSTFAQHRPLQLPALAGWLVLTFAFAAVGAYASAQAADFYLQLDRPGWAPPAWLFGPAWSALYLLMAIAAWRVQRASAPGGARPEFTLYMVQLAANALWTWLFFAWHKGAWAFVEILLLWVLIAATIVAFGRRDRWAGLLLIPYIAWVSFATCLCYSIWQRNLVVL</sequence>
<dbReference type="CDD" id="cd15904">
    <property type="entry name" value="TSPO_MBR"/>
    <property type="match status" value="1"/>
</dbReference>
<dbReference type="FunFam" id="1.20.1260.100:FF:000001">
    <property type="entry name" value="translocator protein 2"/>
    <property type="match status" value="1"/>
</dbReference>
<keyword evidence="4 6" id="KW-1133">Transmembrane helix</keyword>
<dbReference type="Proteomes" id="UP000481037">
    <property type="component" value="Unassembled WGS sequence"/>
</dbReference>
<feature type="transmembrane region" description="Helical" evidence="6">
    <location>
        <begin position="52"/>
        <end position="74"/>
    </location>
</feature>
<feature type="transmembrane region" description="Helical" evidence="6">
    <location>
        <begin position="137"/>
        <end position="159"/>
    </location>
</feature>
<comment type="caution">
    <text evidence="7">The sequence shown here is derived from an EMBL/GenBank/DDBJ whole genome shotgun (WGS) entry which is preliminary data.</text>
</comment>
<keyword evidence="8" id="KW-1185">Reference proteome</keyword>
<dbReference type="InterPro" id="IPR038330">
    <property type="entry name" value="TspO/MBR-related_sf"/>
</dbReference>
<organism evidence="7 8">
    <name type="scientific">Duganella alba</name>
    <dbReference type="NCBI Taxonomy" id="2666081"/>
    <lineage>
        <taxon>Bacteria</taxon>
        <taxon>Pseudomonadati</taxon>
        <taxon>Pseudomonadota</taxon>
        <taxon>Betaproteobacteria</taxon>
        <taxon>Burkholderiales</taxon>
        <taxon>Oxalobacteraceae</taxon>
        <taxon>Telluria group</taxon>
        <taxon>Duganella</taxon>
    </lineage>
</organism>
<reference evidence="7 8" key="1">
    <citation type="submission" date="2019-11" db="EMBL/GenBank/DDBJ databases">
        <title>Novel species isolated from a subtropical stream in China.</title>
        <authorList>
            <person name="Lu H."/>
        </authorList>
    </citation>
    <scope>NUCLEOTIDE SEQUENCE [LARGE SCALE GENOMIC DNA]</scope>
    <source>
        <strain evidence="7 8">FT25W</strain>
    </source>
</reference>
<evidence type="ECO:0000256" key="5">
    <source>
        <dbReference type="ARBA" id="ARBA00023136"/>
    </source>
</evidence>
<dbReference type="Gene3D" id="1.20.1260.100">
    <property type="entry name" value="TspO/MBR protein"/>
    <property type="match status" value="1"/>
</dbReference>
<dbReference type="InterPro" id="IPR004307">
    <property type="entry name" value="TspO_MBR"/>
</dbReference>
<proteinExistence type="inferred from homology"/>
<dbReference type="EMBL" id="WKJM01000001">
    <property type="protein sequence ID" value="MRX06553.1"/>
    <property type="molecule type" value="Genomic_DNA"/>
</dbReference>
<comment type="subcellular location">
    <subcellularLocation>
        <location evidence="1">Membrane</location>
        <topology evidence="1">Multi-pass membrane protein</topology>
    </subcellularLocation>
</comment>
<evidence type="ECO:0000256" key="6">
    <source>
        <dbReference type="SAM" id="Phobius"/>
    </source>
</evidence>
<comment type="similarity">
    <text evidence="2">Belongs to the TspO/BZRP family.</text>
</comment>
<evidence type="ECO:0000313" key="8">
    <source>
        <dbReference type="Proteomes" id="UP000481037"/>
    </source>
</evidence>
<dbReference type="PANTHER" id="PTHR10057">
    <property type="entry name" value="PERIPHERAL-TYPE BENZODIAZEPINE RECEPTOR"/>
    <property type="match status" value="1"/>
</dbReference>
<protein>
    <submittedName>
        <fullName evidence="7">Tryptophan-rich sensory protein</fullName>
    </submittedName>
</protein>